<evidence type="ECO:0000259" key="2">
    <source>
        <dbReference type="Pfam" id="PF12146"/>
    </source>
</evidence>
<protein>
    <submittedName>
        <fullName evidence="3">Alpha/beta fold hydrolase</fullName>
    </submittedName>
</protein>
<dbReference type="RefSeq" id="WP_214160042.1">
    <property type="nucleotide sequence ID" value="NZ_JAHBAY010000017.1"/>
</dbReference>
<dbReference type="InterPro" id="IPR022742">
    <property type="entry name" value="Hydrolase_4"/>
</dbReference>
<sequence length="293" mass="30269">MMRLRLLPTLVLAGLLALTSGCTSASSSGTDTGTGTPTAAVRSETVSLQRDDIQLAGTLDVPENATGTRKVPLVLLLHGLGGSQDDPVIEASAQALNNDGIATLRIDFDGHGASGGEFREMTVPSEIEDARTAYEYAEGLSFVSTIGLAGHSQGGVVASMLAGQLGEKITATALLAPAATIPQMARSGNFLGTEFDPADPPATITVDGQQLGRNYILTAQKLPLNRVAARYTGPVTVIQGEDDDVIPVASSQKFVTVFSHGELHLLSGQGHDFSSDPSEPASLVAGFLSARLS</sequence>
<keyword evidence="3" id="KW-0378">Hydrolase</keyword>
<name>A0ABS5TRS0_9ACTN</name>
<evidence type="ECO:0000256" key="1">
    <source>
        <dbReference type="SAM" id="SignalP"/>
    </source>
</evidence>
<dbReference type="Pfam" id="PF12146">
    <property type="entry name" value="Hydrolase_4"/>
    <property type="match status" value="1"/>
</dbReference>
<dbReference type="PANTHER" id="PTHR43265">
    <property type="entry name" value="ESTERASE ESTD"/>
    <property type="match status" value="1"/>
</dbReference>
<dbReference type="InterPro" id="IPR029058">
    <property type="entry name" value="AB_hydrolase_fold"/>
</dbReference>
<feature type="domain" description="Serine aminopeptidase S33" evidence="2">
    <location>
        <begin position="73"/>
        <end position="184"/>
    </location>
</feature>
<accession>A0ABS5TRS0</accession>
<feature type="signal peptide" evidence="1">
    <location>
        <begin position="1"/>
        <end position="25"/>
    </location>
</feature>
<keyword evidence="4" id="KW-1185">Reference proteome</keyword>
<dbReference type="Gene3D" id="3.40.50.1820">
    <property type="entry name" value="alpha/beta hydrolase"/>
    <property type="match status" value="1"/>
</dbReference>
<comment type="caution">
    <text evidence="3">The sequence shown here is derived from an EMBL/GenBank/DDBJ whole genome shotgun (WGS) entry which is preliminary data.</text>
</comment>
<proteinExistence type="predicted"/>
<dbReference type="InterPro" id="IPR053145">
    <property type="entry name" value="AB_hydrolase_Est10"/>
</dbReference>
<dbReference type="EMBL" id="JAHBAY010000017">
    <property type="protein sequence ID" value="MBT0773501.1"/>
    <property type="molecule type" value="Genomic_DNA"/>
</dbReference>
<evidence type="ECO:0000313" key="4">
    <source>
        <dbReference type="Proteomes" id="UP001197247"/>
    </source>
</evidence>
<dbReference type="PANTHER" id="PTHR43265:SF1">
    <property type="entry name" value="ESTERASE ESTD"/>
    <property type="match status" value="1"/>
</dbReference>
<organism evidence="3 4">
    <name type="scientific">Kineosporia corallincola</name>
    <dbReference type="NCBI Taxonomy" id="2835133"/>
    <lineage>
        <taxon>Bacteria</taxon>
        <taxon>Bacillati</taxon>
        <taxon>Actinomycetota</taxon>
        <taxon>Actinomycetes</taxon>
        <taxon>Kineosporiales</taxon>
        <taxon>Kineosporiaceae</taxon>
        <taxon>Kineosporia</taxon>
    </lineage>
</organism>
<dbReference type="GO" id="GO:0016787">
    <property type="term" value="F:hydrolase activity"/>
    <property type="evidence" value="ECO:0007669"/>
    <property type="project" value="UniProtKB-KW"/>
</dbReference>
<gene>
    <name evidence="3" type="ORF">KIH74_31430</name>
</gene>
<feature type="chain" id="PRO_5045443880" evidence="1">
    <location>
        <begin position="26"/>
        <end position="293"/>
    </location>
</feature>
<reference evidence="3 4" key="1">
    <citation type="submission" date="2021-05" db="EMBL/GenBank/DDBJ databases">
        <title>Kineosporia and Streptomyces sp. nov. two new marine actinobacteria isolated from Coral.</title>
        <authorList>
            <person name="Buangrab K."/>
            <person name="Sutthacheep M."/>
            <person name="Yeemin T."/>
            <person name="Harunari E."/>
            <person name="Igarashi Y."/>
            <person name="Kanchanasin P."/>
            <person name="Tanasupawat S."/>
            <person name="Phongsopitanun W."/>
        </authorList>
    </citation>
    <scope>NUCLEOTIDE SEQUENCE [LARGE SCALE GENOMIC DNA]</scope>
    <source>
        <strain evidence="3 4">J2-2</strain>
    </source>
</reference>
<keyword evidence="1" id="KW-0732">Signal</keyword>
<dbReference type="SUPFAM" id="SSF53474">
    <property type="entry name" value="alpha/beta-Hydrolases"/>
    <property type="match status" value="1"/>
</dbReference>
<dbReference type="PROSITE" id="PS51257">
    <property type="entry name" value="PROKAR_LIPOPROTEIN"/>
    <property type="match status" value="1"/>
</dbReference>
<dbReference type="Proteomes" id="UP001197247">
    <property type="component" value="Unassembled WGS sequence"/>
</dbReference>
<evidence type="ECO:0000313" key="3">
    <source>
        <dbReference type="EMBL" id="MBT0773501.1"/>
    </source>
</evidence>